<keyword evidence="5 11" id="KW-1133">Transmembrane helix</keyword>
<protein>
    <recommendedName>
        <fullName evidence="12">Ig-like domain-containing protein</fullName>
    </recommendedName>
</protein>
<feature type="domain" description="Ig-like" evidence="12">
    <location>
        <begin position="438"/>
        <end position="524"/>
    </location>
</feature>
<dbReference type="GO" id="GO:0005911">
    <property type="term" value="C:cell-cell junction"/>
    <property type="evidence" value="ECO:0007669"/>
    <property type="project" value="TreeGrafter"/>
</dbReference>
<evidence type="ECO:0000256" key="7">
    <source>
        <dbReference type="ARBA" id="ARBA00023157"/>
    </source>
</evidence>
<feature type="domain" description="Ig-like" evidence="12">
    <location>
        <begin position="159"/>
        <end position="257"/>
    </location>
</feature>
<keyword evidence="8" id="KW-0325">Glycoprotein</keyword>
<sequence>MFRSLAVRRTTIVRTSRSRLVAVVSPYPIFYLFLLLRAGSGAKLSPTTNTRQVEQRFAMEPQDQTAIVGSRVTLPCRVVNKSGQLQWTKDDFGLGTHRNLSGFERYTMVGSDEEGDFSLDISPVMLDDDARYQCQVGPGRGGTPGIRSRFAKLTVLVPPEAPKIVQGDFMVTTEDREIELECVSVGGKPAAEITWIDGLGNVLTKGIEYMKEPLRDARRFTAKSILKLTPKKEHHNTTFTCQAQNTADRTYRSVRLKLEVKYAPKVKIAVIGGALNGGRILEGTEVRLSCRADANPPDVTFRWYVGEELSEANHASELLIANISRRYHGTTVRCEVRNAVGKSEESVTLDISYGPSFRVLPQSVEADQDATVTLSCDIDGNPPPDVLWIHEPADQVVSSASNVTLVVTSATAGRYYCKASVQGFAEIEAEATVYLRGPPEINSPREQYGAVHDSAQLECVALSIPKPRHVLWSFNGREINVSAEPSAAEYRALDSPIPNGVRSTLIIHHCQREHFGRYNCTVINDYGIDFLEIDFVSKEQNLLPVIVLGSLGGITFLIIVIVIGICLCSRRNKKKHLPPADVIPKYDVPGKDCGEHGGTTVSTEHKIDRIDDMLDGEHPRDTITTNIALNVRSAAAPQTGPGAISSSLTALKGDTTTDYSRYSGDFSDSLSHLQCQKATGPGGGVGSGNNNGYVPYVNYARDYSPPTQHLMQFKASSSSNSIGNTLTGKPPAKPPNGQLPTGTMTLSRKRTPAPDLTRPAETGLPSIQSSVSSIPNGLMNHPMLGCHIGLDTRFGANYGTLHGRGSSSPMQLPPPATANPAATPAPPPYSATRNQNCLLGLGLPPAPGGTSCSLASSANNSTMLATGSSSPSSTQSGHYRSPARNSRKHHPYRVRERSSLQGNRRLSSSNSSSNRTAPQDSLFFLPATPSNQACWRHTCNAYICARLYIGQMQCGRFDTCQFSFNTTHSPDSRVANPRIN</sequence>
<dbReference type="InterPro" id="IPR007110">
    <property type="entry name" value="Ig-like_dom"/>
</dbReference>
<dbReference type="VEuPathDB" id="VectorBase:AFUN2_014776"/>
<dbReference type="Gene3D" id="2.60.40.10">
    <property type="entry name" value="Immunoglobulins"/>
    <property type="match status" value="5"/>
</dbReference>
<evidence type="ECO:0000256" key="11">
    <source>
        <dbReference type="SAM" id="Phobius"/>
    </source>
</evidence>
<evidence type="ECO:0000259" key="12">
    <source>
        <dbReference type="PROSITE" id="PS50835"/>
    </source>
</evidence>
<dbReference type="InterPro" id="IPR013162">
    <property type="entry name" value="CD80_C2-set"/>
</dbReference>
<feature type="compositionally biased region" description="Pro residues" evidence="10">
    <location>
        <begin position="811"/>
        <end position="829"/>
    </location>
</feature>
<reference evidence="13" key="1">
    <citation type="submission" date="2020-05" db="UniProtKB">
        <authorList>
            <consortium name="EnsemblMetazoa"/>
        </authorList>
    </citation>
    <scope>IDENTIFICATION</scope>
    <source>
        <strain evidence="13">FUMOZ</strain>
    </source>
</reference>
<dbReference type="InterPro" id="IPR013783">
    <property type="entry name" value="Ig-like_fold"/>
</dbReference>
<keyword evidence="6 11" id="KW-0472">Membrane</keyword>
<dbReference type="AlphaFoldDB" id="A0A182RNF1"/>
<feature type="compositionally biased region" description="Polar residues" evidence="10">
    <location>
        <begin position="718"/>
        <end position="727"/>
    </location>
</feature>
<dbReference type="VEuPathDB" id="VectorBase:AFUN007782"/>
<feature type="transmembrane region" description="Helical" evidence="11">
    <location>
        <begin position="542"/>
        <end position="568"/>
    </location>
</feature>
<comment type="subcellular location">
    <subcellularLocation>
        <location evidence="1">Membrane</location>
        <topology evidence="1">Single-pass type I membrane protein</topology>
    </subcellularLocation>
</comment>
<feature type="region of interest" description="Disordered" evidence="10">
    <location>
        <begin position="862"/>
        <end position="919"/>
    </location>
</feature>
<dbReference type="EnsemblMetazoa" id="AFUN007782-RA">
    <property type="protein sequence ID" value="AFUN007782-PA"/>
    <property type="gene ID" value="AFUN007782"/>
</dbReference>
<dbReference type="SUPFAM" id="SSF48726">
    <property type="entry name" value="Immunoglobulin"/>
    <property type="match status" value="4"/>
</dbReference>
<keyword evidence="4" id="KW-0677">Repeat</keyword>
<evidence type="ECO:0000313" key="13">
    <source>
        <dbReference type="EnsemblMetazoa" id="AFUN007782-PA"/>
    </source>
</evidence>
<feature type="domain" description="Ig-like" evidence="12">
    <location>
        <begin position="264"/>
        <end position="352"/>
    </location>
</feature>
<dbReference type="PANTHER" id="PTHR11640:SF31">
    <property type="entry name" value="IRREGULAR CHIASM C-ROUGHEST PROTEIN-RELATED"/>
    <property type="match status" value="1"/>
</dbReference>
<dbReference type="InterPro" id="IPR051275">
    <property type="entry name" value="Cell_adhesion_signaling"/>
</dbReference>
<dbReference type="SMART" id="SM00409">
    <property type="entry name" value="IG"/>
    <property type="match status" value="5"/>
</dbReference>
<dbReference type="InterPro" id="IPR003599">
    <property type="entry name" value="Ig_sub"/>
</dbReference>
<feature type="compositionally biased region" description="Low complexity" evidence="10">
    <location>
        <begin position="862"/>
        <end position="876"/>
    </location>
</feature>
<evidence type="ECO:0000256" key="9">
    <source>
        <dbReference type="ARBA" id="ARBA00023319"/>
    </source>
</evidence>
<keyword evidence="9" id="KW-0393">Immunoglobulin domain</keyword>
<dbReference type="PROSITE" id="PS50835">
    <property type="entry name" value="IG_LIKE"/>
    <property type="match status" value="5"/>
</dbReference>
<keyword evidence="3" id="KW-0732">Signal</keyword>
<evidence type="ECO:0000256" key="4">
    <source>
        <dbReference type="ARBA" id="ARBA00022737"/>
    </source>
</evidence>
<feature type="region of interest" description="Disordered" evidence="10">
    <location>
        <begin position="801"/>
        <end position="833"/>
    </location>
</feature>
<dbReference type="GO" id="GO:0098609">
    <property type="term" value="P:cell-cell adhesion"/>
    <property type="evidence" value="ECO:0007669"/>
    <property type="project" value="TreeGrafter"/>
</dbReference>
<name>A0A182RNF1_ANOFN</name>
<evidence type="ECO:0000256" key="2">
    <source>
        <dbReference type="ARBA" id="ARBA00022692"/>
    </source>
</evidence>
<organism evidence="13">
    <name type="scientific">Anopheles funestus</name>
    <name type="common">African malaria mosquito</name>
    <dbReference type="NCBI Taxonomy" id="62324"/>
    <lineage>
        <taxon>Eukaryota</taxon>
        <taxon>Metazoa</taxon>
        <taxon>Ecdysozoa</taxon>
        <taxon>Arthropoda</taxon>
        <taxon>Hexapoda</taxon>
        <taxon>Insecta</taxon>
        <taxon>Pterygota</taxon>
        <taxon>Neoptera</taxon>
        <taxon>Endopterygota</taxon>
        <taxon>Diptera</taxon>
        <taxon>Nematocera</taxon>
        <taxon>Culicoidea</taxon>
        <taxon>Culicidae</taxon>
        <taxon>Anophelinae</taxon>
        <taxon>Anopheles</taxon>
    </lineage>
</organism>
<keyword evidence="7" id="KW-1015">Disulfide bond</keyword>
<feature type="domain" description="Ig-like" evidence="12">
    <location>
        <begin position="355"/>
        <end position="434"/>
    </location>
</feature>
<evidence type="ECO:0000256" key="8">
    <source>
        <dbReference type="ARBA" id="ARBA00023180"/>
    </source>
</evidence>
<feature type="domain" description="Ig-like" evidence="12">
    <location>
        <begin position="46"/>
        <end position="136"/>
    </location>
</feature>
<dbReference type="STRING" id="62324.A0A182RNF1"/>
<evidence type="ECO:0000256" key="10">
    <source>
        <dbReference type="SAM" id="MobiDB-lite"/>
    </source>
</evidence>
<dbReference type="SMART" id="SM00408">
    <property type="entry name" value="IGc2"/>
    <property type="match status" value="5"/>
</dbReference>
<dbReference type="Pfam" id="PF13927">
    <property type="entry name" value="Ig_3"/>
    <property type="match status" value="2"/>
</dbReference>
<dbReference type="InterPro" id="IPR013098">
    <property type="entry name" value="Ig_I-set"/>
</dbReference>
<dbReference type="InterPro" id="IPR036179">
    <property type="entry name" value="Ig-like_dom_sf"/>
</dbReference>
<accession>A0A182RNF1</accession>
<dbReference type="GO" id="GO:0050839">
    <property type="term" value="F:cell adhesion molecule binding"/>
    <property type="evidence" value="ECO:0007669"/>
    <property type="project" value="TreeGrafter"/>
</dbReference>
<dbReference type="InterPro" id="IPR013151">
    <property type="entry name" value="Immunoglobulin_dom"/>
</dbReference>
<keyword evidence="2 11" id="KW-0812">Transmembrane</keyword>
<feature type="compositionally biased region" description="Low complexity" evidence="10">
    <location>
        <begin position="899"/>
        <end position="915"/>
    </location>
</feature>
<proteinExistence type="predicted"/>
<dbReference type="PANTHER" id="PTHR11640">
    <property type="entry name" value="NEPHRIN"/>
    <property type="match status" value="1"/>
</dbReference>
<evidence type="ECO:0000256" key="5">
    <source>
        <dbReference type="ARBA" id="ARBA00022989"/>
    </source>
</evidence>
<evidence type="ECO:0000256" key="6">
    <source>
        <dbReference type="ARBA" id="ARBA00023136"/>
    </source>
</evidence>
<evidence type="ECO:0000256" key="3">
    <source>
        <dbReference type="ARBA" id="ARBA00022729"/>
    </source>
</evidence>
<dbReference type="InterPro" id="IPR003598">
    <property type="entry name" value="Ig_sub2"/>
</dbReference>
<dbReference type="Pfam" id="PF07679">
    <property type="entry name" value="I-set"/>
    <property type="match status" value="1"/>
</dbReference>
<evidence type="ECO:0000256" key="1">
    <source>
        <dbReference type="ARBA" id="ARBA00004479"/>
    </source>
</evidence>
<feature type="region of interest" description="Disordered" evidence="10">
    <location>
        <begin position="718"/>
        <end position="766"/>
    </location>
</feature>
<dbReference type="CDD" id="cd00096">
    <property type="entry name" value="Ig"/>
    <property type="match status" value="1"/>
</dbReference>
<dbReference type="Pfam" id="PF08205">
    <property type="entry name" value="C2-set_2"/>
    <property type="match status" value="1"/>
</dbReference>
<dbReference type="GO" id="GO:0005886">
    <property type="term" value="C:plasma membrane"/>
    <property type="evidence" value="ECO:0007669"/>
    <property type="project" value="TreeGrafter"/>
</dbReference>
<dbReference type="FunFam" id="2.60.40.10:FF:000077">
    <property type="entry name" value="Kirre like nephrin family adhesion molecule 3"/>
    <property type="match status" value="1"/>
</dbReference>
<feature type="transmembrane region" description="Helical" evidence="11">
    <location>
        <begin position="20"/>
        <end position="39"/>
    </location>
</feature>
<dbReference type="Pfam" id="PF00047">
    <property type="entry name" value="ig"/>
    <property type="match status" value="1"/>
</dbReference>